<accession>I3C9J8</accession>
<dbReference type="InterPro" id="IPR023603">
    <property type="entry name" value="Low_specificity_L-TA-like"/>
</dbReference>
<evidence type="ECO:0000313" key="7">
    <source>
        <dbReference type="EMBL" id="EIJ40291.1"/>
    </source>
</evidence>
<dbReference type="InterPro" id="IPR015422">
    <property type="entry name" value="PyrdxlP-dep_Trfase_small"/>
</dbReference>
<evidence type="ECO:0000256" key="2">
    <source>
        <dbReference type="ARBA" id="ARBA00006966"/>
    </source>
</evidence>
<dbReference type="Gene3D" id="3.90.1150.10">
    <property type="entry name" value="Aspartate Aminotransferase, domain 1"/>
    <property type="match status" value="1"/>
</dbReference>
<dbReference type="OrthoDB" id="9774495at2"/>
<dbReference type="FunFam" id="3.40.640.10:FF:000030">
    <property type="entry name" value="Low-specificity L-threonine aldolase"/>
    <property type="match status" value="1"/>
</dbReference>
<protein>
    <submittedName>
        <fullName evidence="7">Threonine aldolase</fullName>
    </submittedName>
</protein>
<dbReference type="NCBIfam" id="NF041359">
    <property type="entry name" value="GntG_guanitoxin"/>
    <property type="match status" value="1"/>
</dbReference>
<evidence type="ECO:0000256" key="4">
    <source>
        <dbReference type="ARBA" id="ARBA00023239"/>
    </source>
</evidence>
<comment type="cofactor">
    <cofactor evidence="1">
        <name>pyridoxal 5'-phosphate</name>
        <dbReference type="ChEBI" id="CHEBI:597326"/>
    </cofactor>
</comment>
<dbReference type="HOGENOM" id="CLU_029381_0_4_10"/>
<dbReference type="GO" id="GO:0008732">
    <property type="term" value="F:L-allo-threonine aldolase activity"/>
    <property type="evidence" value="ECO:0007669"/>
    <property type="project" value="TreeGrafter"/>
</dbReference>
<dbReference type="SUPFAM" id="SSF53383">
    <property type="entry name" value="PLP-dependent transferases"/>
    <property type="match status" value="1"/>
</dbReference>
<dbReference type="Pfam" id="PF01212">
    <property type="entry name" value="Beta_elim_lyase"/>
    <property type="match status" value="1"/>
</dbReference>
<feature type="domain" description="Aromatic amino acid beta-eliminating lyase/threonine aldolase" evidence="6">
    <location>
        <begin position="4"/>
        <end position="289"/>
    </location>
</feature>
<feature type="modified residue" description="N6-(pyridoxal phosphate)lysine" evidence="5">
    <location>
        <position position="201"/>
    </location>
</feature>
<keyword evidence="8" id="KW-1185">Reference proteome</keyword>
<dbReference type="eggNOG" id="COG2008">
    <property type="taxonomic scope" value="Bacteria"/>
</dbReference>
<dbReference type="AlphaFoldDB" id="I3C9J8"/>
<dbReference type="PIRSF" id="PIRSF017617">
    <property type="entry name" value="Thr_aldolase"/>
    <property type="match status" value="1"/>
</dbReference>
<name>I3C9J8_9FLAO</name>
<dbReference type="Gene3D" id="3.40.640.10">
    <property type="entry name" value="Type I PLP-dependent aspartate aminotransferase-like (Major domain)"/>
    <property type="match status" value="1"/>
</dbReference>
<keyword evidence="3" id="KW-0663">Pyridoxal phosphate</keyword>
<dbReference type="Proteomes" id="UP000004690">
    <property type="component" value="Unassembled WGS sequence"/>
</dbReference>
<dbReference type="EMBL" id="JH651379">
    <property type="protein sequence ID" value="EIJ40291.1"/>
    <property type="molecule type" value="Genomic_DNA"/>
</dbReference>
<evidence type="ECO:0000256" key="3">
    <source>
        <dbReference type="ARBA" id="ARBA00022898"/>
    </source>
</evidence>
<dbReference type="RefSeq" id="WP_008614478.1">
    <property type="nucleotide sequence ID" value="NZ_JH651379.1"/>
</dbReference>
<evidence type="ECO:0000259" key="6">
    <source>
        <dbReference type="Pfam" id="PF01212"/>
    </source>
</evidence>
<evidence type="ECO:0000256" key="1">
    <source>
        <dbReference type="ARBA" id="ARBA00001933"/>
    </source>
</evidence>
<proteinExistence type="inferred from homology"/>
<keyword evidence="4" id="KW-0456">Lyase</keyword>
<sequence length="344" mass="37779">MNINLISDTVTKPSKEMLEAMMNANVGDDVFKDDATVNELEAKVAKMFGKEAALFFPSGTMANQTAIKVHTQPGEQLIADKDAHIFNYEGGGVSFNSGVSCKLIDGDNGRFTANNVIDSINPPDFYHSPLTTLVCLENTANRGGGACWDFEEILEIRKVCDENSLGLHLDGARLWNALVAKNETPLQYGKVFDSISVCLSKGLGCPIGSVLTGSKEFMDKALRVRKVLGGGMRQAGYLAAAGIYALDANIERLAEDHKRAKELAEVLSKTSYIKKIDPVETNILIFYLNDDIDIAEFMEALHKKSISIINMGQGKLRIVTHLDYTSQMHEIVLKTLSELEVKKR</sequence>
<dbReference type="GO" id="GO:0006545">
    <property type="term" value="P:glycine biosynthetic process"/>
    <property type="evidence" value="ECO:0007669"/>
    <property type="project" value="TreeGrafter"/>
</dbReference>
<dbReference type="InterPro" id="IPR001597">
    <property type="entry name" value="ArAA_b-elim_lyase/Thr_aldolase"/>
</dbReference>
<evidence type="ECO:0000313" key="8">
    <source>
        <dbReference type="Proteomes" id="UP000004690"/>
    </source>
</evidence>
<comment type="similarity">
    <text evidence="2">Belongs to the threonine aldolase family.</text>
</comment>
<dbReference type="GO" id="GO:0006567">
    <property type="term" value="P:L-threonine catabolic process"/>
    <property type="evidence" value="ECO:0007669"/>
    <property type="project" value="TreeGrafter"/>
</dbReference>
<dbReference type="PANTHER" id="PTHR48097">
    <property type="entry name" value="L-THREONINE ALDOLASE-RELATED"/>
    <property type="match status" value="1"/>
</dbReference>
<organism evidence="7 8">
    <name type="scientific">Galbibacter orientalis DSM 19592</name>
    <dbReference type="NCBI Taxonomy" id="926559"/>
    <lineage>
        <taxon>Bacteria</taxon>
        <taxon>Pseudomonadati</taxon>
        <taxon>Bacteroidota</taxon>
        <taxon>Flavobacteriia</taxon>
        <taxon>Flavobacteriales</taxon>
        <taxon>Flavobacteriaceae</taxon>
        <taxon>Galbibacter</taxon>
    </lineage>
</organism>
<dbReference type="STRING" id="926559.JoomaDRAFT_3346"/>
<dbReference type="PANTHER" id="PTHR48097:SF9">
    <property type="entry name" value="L-THREONINE ALDOLASE"/>
    <property type="match status" value="1"/>
</dbReference>
<gene>
    <name evidence="7" type="ORF">JoomaDRAFT_3346</name>
</gene>
<evidence type="ECO:0000256" key="5">
    <source>
        <dbReference type="PIRSR" id="PIRSR017617-1"/>
    </source>
</evidence>
<dbReference type="CDD" id="cd06502">
    <property type="entry name" value="TA_like"/>
    <property type="match status" value="1"/>
</dbReference>
<reference evidence="7 8" key="1">
    <citation type="submission" date="2012-02" db="EMBL/GenBank/DDBJ databases">
        <title>Improved High-Quality Draft genome of Joostella marina DSM 19592.</title>
        <authorList>
            <consortium name="US DOE Joint Genome Institute (JGI-PGF)"/>
            <person name="Lucas S."/>
            <person name="Copeland A."/>
            <person name="Lapidus A."/>
            <person name="Bruce D."/>
            <person name="Goodwin L."/>
            <person name="Pitluck S."/>
            <person name="Peters L."/>
            <person name="Chertkov O."/>
            <person name="Ovchinnikova G."/>
            <person name="Kyrpides N."/>
            <person name="Mavromatis K."/>
            <person name="Detter J.C."/>
            <person name="Han C."/>
            <person name="Land M."/>
            <person name="Hauser L."/>
            <person name="Markowitz V."/>
            <person name="Cheng J.-F."/>
            <person name="Hugenholtz P."/>
            <person name="Woyke T."/>
            <person name="Wu D."/>
            <person name="Tindall B."/>
            <person name="Brambilla E."/>
            <person name="Klenk H.-P."/>
            <person name="Eisen J.A."/>
        </authorList>
    </citation>
    <scope>NUCLEOTIDE SEQUENCE [LARGE SCALE GENOMIC DNA]</scope>
    <source>
        <strain evidence="7 8">DSM 19592</strain>
    </source>
</reference>
<dbReference type="InterPro" id="IPR015424">
    <property type="entry name" value="PyrdxlP-dep_Trfase"/>
</dbReference>
<dbReference type="GO" id="GO:0005829">
    <property type="term" value="C:cytosol"/>
    <property type="evidence" value="ECO:0007669"/>
    <property type="project" value="TreeGrafter"/>
</dbReference>
<dbReference type="InterPro" id="IPR015421">
    <property type="entry name" value="PyrdxlP-dep_Trfase_major"/>
</dbReference>